<organism evidence="3 4">
    <name type="scientific">Ascodesmis nigricans</name>
    <dbReference type="NCBI Taxonomy" id="341454"/>
    <lineage>
        <taxon>Eukaryota</taxon>
        <taxon>Fungi</taxon>
        <taxon>Dikarya</taxon>
        <taxon>Ascomycota</taxon>
        <taxon>Pezizomycotina</taxon>
        <taxon>Pezizomycetes</taxon>
        <taxon>Pezizales</taxon>
        <taxon>Ascodesmidaceae</taxon>
        <taxon>Ascodesmis</taxon>
    </lineage>
</organism>
<protein>
    <recommendedName>
        <fullName evidence="5">Ecp2 effector protein domain-containing protein</fullName>
    </recommendedName>
</protein>
<gene>
    <name evidence="3" type="ORF">EX30DRAFT_370923</name>
</gene>
<proteinExistence type="predicted"/>
<dbReference type="EMBL" id="ML220116">
    <property type="protein sequence ID" value="TGZ82252.1"/>
    <property type="molecule type" value="Genomic_DNA"/>
</dbReference>
<feature type="chain" id="PRO_5020309567" description="Ecp2 effector protein domain-containing protein" evidence="2">
    <location>
        <begin position="21"/>
        <end position="158"/>
    </location>
</feature>
<keyword evidence="4" id="KW-1185">Reference proteome</keyword>
<evidence type="ECO:0000256" key="1">
    <source>
        <dbReference type="SAM" id="MobiDB-lite"/>
    </source>
</evidence>
<feature type="signal peptide" evidence="2">
    <location>
        <begin position="1"/>
        <end position="20"/>
    </location>
</feature>
<sequence length="158" mass="16968">MKFSTTALFASLFLTFGASGELVPRQDAGADAAPPPPEPTPGVSIPPQSYPGVSCVTDSQSPLHSDCKTALSNIPRTDAPRACTKIYKPWHVVSTHGSCEIGYWSRSGNAHCQSNKVMIKYVERVLAKCRDGHRGSKVEGYEAVDVDGGRGVWVYGDK</sequence>
<evidence type="ECO:0008006" key="5">
    <source>
        <dbReference type="Google" id="ProtNLM"/>
    </source>
</evidence>
<reference evidence="3 4" key="1">
    <citation type="submission" date="2019-04" db="EMBL/GenBank/DDBJ databases">
        <title>Comparative genomics and transcriptomics to analyze fruiting body development in filamentous ascomycetes.</title>
        <authorList>
            <consortium name="DOE Joint Genome Institute"/>
            <person name="Lutkenhaus R."/>
            <person name="Traeger S."/>
            <person name="Breuer J."/>
            <person name="Kuo A."/>
            <person name="Lipzen A."/>
            <person name="Pangilinan J."/>
            <person name="Dilworth D."/>
            <person name="Sandor L."/>
            <person name="Poggeler S."/>
            <person name="Barry K."/>
            <person name="Grigoriev I.V."/>
            <person name="Nowrousian M."/>
        </authorList>
    </citation>
    <scope>NUCLEOTIDE SEQUENCE [LARGE SCALE GENOMIC DNA]</scope>
    <source>
        <strain evidence="3 4">CBS 389.68</strain>
    </source>
</reference>
<dbReference type="AlphaFoldDB" id="A0A4S2MZK6"/>
<keyword evidence="2" id="KW-0732">Signal</keyword>
<feature type="region of interest" description="Disordered" evidence="1">
    <location>
        <begin position="25"/>
        <end position="53"/>
    </location>
</feature>
<evidence type="ECO:0000313" key="3">
    <source>
        <dbReference type="EMBL" id="TGZ82252.1"/>
    </source>
</evidence>
<dbReference type="Proteomes" id="UP000298138">
    <property type="component" value="Unassembled WGS sequence"/>
</dbReference>
<evidence type="ECO:0000256" key="2">
    <source>
        <dbReference type="SAM" id="SignalP"/>
    </source>
</evidence>
<evidence type="ECO:0000313" key="4">
    <source>
        <dbReference type="Proteomes" id="UP000298138"/>
    </source>
</evidence>
<dbReference type="InParanoid" id="A0A4S2MZK6"/>
<name>A0A4S2MZK6_9PEZI</name>
<accession>A0A4S2MZK6</accession>